<dbReference type="AlphaFoldDB" id="A0AAN6YTU2"/>
<reference evidence="1" key="1">
    <citation type="journal article" date="2023" name="Mol. Phylogenet. Evol.">
        <title>Genome-scale phylogeny and comparative genomics of the fungal order Sordariales.</title>
        <authorList>
            <person name="Hensen N."/>
            <person name="Bonometti L."/>
            <person name="Westerberg I."/>
            <person name="Brannstrom I.O."/>
            <person name="Guillou S."/>
            <person name="Cros-Aarteil S."/>
            <person name="Calhoun S."/>
            <person name="Haridas S."/>
            <person name="Kuo A."/>
            <person name="Mondo S."/>
            <person name="Pangilinan J."/>
            <person name="Riley R."/>
            <person name="LaButti K."/>
            <person name="Andreopoulos B."/>
            <person name="Lipzen A."/>
            <person name="Chen C."/>
            <person name="Yan M."/>
            <person name="Daum C."/>
            <person name="Ng V."/>
            <person name="Clum A."/>
            <person name="Steindorff A."/>
            <person name="Ohm R.A."/>
            <person name="Martin F."/>
            <person name="Silar P."/>
            <person name="Natvig D.O."/>
            <person name="Lalanne C."/>
            <person name="Gautier V."/>
            <person name="Ament-Velasquez S.L."/>
            <person name="Kruys A."/>
            <person name="Hutchinson M.I."/>
            <person name="Powell A.J."/>
            <person name="Barry K."/>
            <person name="Miller A.N."/>
            <person name="Grigoriev I.V."/>
            <person name="Debuchy R."/>
            <person name="Gladieux P."/>
            <person name="Hiltunen Thoren M."/>
            <person name="Johannesson H."/>
        </authorList>
    </citation>
    <scope>NUCLEOTIDE SEQUENCE</scope>
    <source>
        <strain evidence="1">CBS 508.74</strain>
    </source>
</reference>
<proteinExistence type="predicted"/>
<evidence type="ECO:0000313" key="2">
    <source>
        <dbReference type="Proteomes" id="UP001302812"/>
    </source>
</evidence>
<dbReference type="RefSeq" id="XP_064671425.1">
    <property type="nucleotide sequence ID" value="XM_064810262.1"/>
</dbReference>
<dbReference type="Proteomes" id="UP001302812">
    <property type="component" value="Unassembled WGS sequence"/>
</dbReference>
<accession>A0AAN6YTU2</accession>
<dbReference type="GeneID" id="89934387"/>
<gene>
    <name evidence="1" type="ORF">N656DRAFT_602825</name>
</gene>
<name>A0AAN6YTU2_9PEZI</name>
<organism evidence="1 2">
    <name type="scientific">Canariomyces notabilis</name>
    <dbReference type="NCBI Taxonomy" id="2074819"/>
    <lineage>
        <taxon>Eukaryota</taxon>
        <taxon>Fungi</taxon>
        <taxon>Dikarya</taxon>
        <taxon>Ascomycota</taxon>
        <taxon>Pezizomycotina</taxon>
        <taxon>Sordariomycetes</taxon>
        <taxon>Sordariomycetidae</taxon>
        <taxon>Sordariales</taxon>
        <taxon>Chaetomiaceae</taxon>
        <taxon>Canariomyces</taxon>
    </lineage>
</organism>
<evidence type="ECO:0000313" key="1">
    <source>
        <dbReference type="EMBL" id="KAK4113855.1"/>
    </source>
</evidence>
<protein>
    <submittedName>
        <fullName evidence="1">Uncharacterized protein</fullName>
    </submittedName>
</protein>
<reference evidence="1" key="2">
    <citation type="submission" date="2023-05" db="EMBL/GenBank/DDBJ databases">
        <authorList>
            <consortium name="Lawrence Berkeley National Laboratory"/>
            <person name="Steindorff A."/>
            <person name="Hensen N."/>
            <person name="Bonometti L."/>
            <person name="Westerberg I."/>
            <person name="Brannstrom I.O."/>
            <person name="Guillou S."/>
            <person name="Cros-Aarteil S."/>
            <person name="Calhoun S."/>
            <person name="Haridas S."/>
            <person name="Kuo A."/>
            <person name="Mondo S."/>
            <person name="Pangilinan J."/>
            <person name="Riley R."/>
            <person name="Labutti K."/>
            <person name="Andreopoulos B."/>
            <person name="Lipzen A."/>
            <person name="Chen C."/>
            <person name="Yanf M."/>
            <person name="Daum C."/>
            <person name="Ng V."/>
            <person name="Clum A."/>
            <person name="Ohm R."/>
            <person name="Martin F."/>
            <person name="Silar P."/>
            <person name="Natvig D."/>
            <person name="Lalanne C."/>
            <person name="Gautier V."/>
            <person name="Ament-Velasquez S.L."/>
            <person name="Kruys A."/>
            <person name="Hutchinson M.I."/>
            <person name="Powell A.J."/>
            <person name="Barry K."/>
            <person name="Miller A.N."/>
            <person name="Grigoriev I.V."/>
            <person name="Debuchy R."/>
            <person name="Gladieux P."/>
            <person name="Thoren M.H."/>
            <person name="Johannesson H."/>
        </authorList>
    </citation>
    <scope>NUCLEOTIDE SEQUENCE</scope>
    <source>
        <strain evidence="1">CBS 508.74</strain>
    </source>
</reference>
<dbReference type="EMBL" id="MU853338">
    <property type="protein sequence ID" value="KAK4113855.1"/>
    <property type="molecule type" value="Genomic_DNA"/>
</dbReference>
<sequence length="121" mass="13368">MSEGWVASLSALSMASNCSSCIKKGRDCVGLLLPIRETRRPDKAGLAGGASAGRRRSGFRRKRCVGRAKTGFHRLQRSAQGDRIAMRVKRTKRKVNYGLYVAVNRSIGHKFPFMPSKCLGR</sequence>
<keyword evidence="2" id="KW-1185">Reference proteome</keyword>
<comment type="caution">
    <text evidence="1">The sequence shown here is derived from an EMBL/GenBank/DDBJ whole genome shotgun (WGS) entry which is preliminary data.</text>
</comment>